<evidence type="ECO:0008006" key="3">
    <source>
        <dbReference type="Google" id="ProtNLM"/>
    </source>
</evidence>
<dbReference type="EMBL" id="QXGE01000509">
    <property type="protein sequence ID" value="KAE9310421.1"/>
    <property type="molecule type" value="Genomic_DNA"/>
</dbReference>
<dbReference type="AlphaFoldDB" id="A0A6A4DL62"/>
<dbReference type="InterPro" id="IPR012337">
    <property type="entry name" value="RNaseH-like_sf"/>
</dbReference>
<evidence type="ECO:0000313" key="2">
    <source>
        <dbReference type="Proteomes" id="UP000437068"/>
    </source>
</evidence>
<protein>
    <recommendedName>
        <fullName evidence="3">HAT C-terminal dimerisation domain-containing protein</fullName>
    </recommendedName>
</protein>
<name>A0A6A4DL62_9STRA</name>
<proteinExistence type="predicted"/>
<accession>A0A6A4DL62</accession>
<dbReference type="PANTHER" id="PTHR40866:SF1">
    <property type="entry name" value="BED-TYPE DOMAIN-CONTAINING PROTEIN"/>
    <property type="match status" value="1"/>
</dbReference>
<reference evidence="1 2" key="1">
    <citation type="submission" date="2018-08" db="EMBL/GenBank/DDBJ databases">
        <title>Genomic investigation of the strawberry pathogen Phytophthora fragariae indicates pathogenicity is determined by transcriptional variation in three key races.</title>
        <authorList>
            <person name="Adams T.M."/>
            <person name="Armitage A.D."/>
            <person name="Sobczyk M.K."/>
            <person name="Bates H.J."/>
            <person name="Dunwell J.M."/>
            <person name="Nellist C.F."/>
            <person name="Harrison R.J."/>
        </authorList>
    </citation>
    <scope>NUCLEOTIDE SEQUENCE [LARGE SCALE GENOMIC DNA]</scope>
    <source>
        <strain evidence="1 2">A4</strain>
    </source>
</reference>
<organism evidence="1 2">
    <name type="scientific">Phytophthora fragariae</name>
    <dbReference type="NCBI Taxonomy" id="53985"/>
    <lineage>
        <taxon>Eukaryota</taxon>
        <taxon>Sar</taxon>
        <taxon>Stramenopiles</taxon>
        <taxon>Oomycota</taxon>
        <taxon>Peronosporomycetes</taxon>
        <taxon>Peronosporales</taxon>
        <taxon>Peronosporaceae</taxon>
        <taxon>Phytophthora</taxon>
    </lineage>
</organism>
<evidence type="ECO:0000313" key="1">
    <source>
        <dbReference type="EMBL" id="KAE9310421.1"/>
    </source>
</evidence>
<dbReference type="SUPFAM" id="SSF53098">
    <property type="entry name" value="Ribonuclease H-like"/>
    <property type="match status" value="1"/>
</dbReference>
<sequence length="410" mass="45739">MKALPLSFCEDPHTRAYTKLPRVSRHTLKVHIFAIMKKLEALIRANLPHAFGLVFDGWTTSGVHYVGLFAVFPPTDAILAGRVLLTFSPMEDESDLGAQSLSNFLADTLSEFDRPWSCVLFVVGDNCSVNQYLGDRGGIPFIGCASHRYNLAVQLFLEDDSDLVNKANKLMLKLSTVKGRACLDSVTGVHPKIKNETRWSSTMKMLKRCDDLIPALRQMSTKNAVKCGVDKLMLSATEAMELSKLVKVLTKLDSVTIALQDEELTTLQVRDLFDHTIAKYPIMRKYLSANAASINKAPFERALVKLQSGRKLTPVEREASAMLLAPAVEETSLSEEDSESEETFAQQALKRRRLAGPADIYIDTGFVPPTSNICERLFSQSNLVLSDQRRALRPATLEMLVFLRANRDLW</sequence>
<gene>
    <name evidence="1" type="ORF">PF001_g10202</name>
</gene>
<dbReference type="Proteomes" id="UP000437068">
    <property type="component" value="Unassembled WGS sequence"/>
</dbReference>
<dbReference type="PANTHER" id="PTHR40866">
    <property type="entry name" value="BED-TYPE DOMAIN-CONTAINING PROTEIN"/>
    <property type="match status" value="1"/>
</dbReference>
<comment type="caution">
    <text evidence="1">The sequence shown here is derived from an EMBL/GenBank/DDBJ whole genome shotgun (WGS) entry which is preliminary data.</text>
</comment>